<reference evidence="3 4" key="1">
    <citation type="submission" date="2020-12" db="EMBL/GenBank/DDBJ databases">
        <authorList>
            <person name="Kusuma A.B."/>
            <person name="Nouioui I."/>
            <person name="Goodfellow M."/>
        </authorList>
    </citation>
    <scope>NUCLEOTIDE SEQUENCE [LARGE SCALE GENOMIC DNA]</scope>
    <source>
        <strain evidence="3 4">DSM 41764</strain>
    </source>
</reference>
<dbReference type="PANTHER" id="PTHR30486:SF6">
    <property type="entry name" value="TYPE IV PILUS RETRACTATION ATPASE PILT"/>
    <property type="match status" value="1"/>
</dbReference>
<sequence length="388" mass="41004">MSVVSPDLLDAVRLRLAGSGAEPTPARVASALREEGRLLGDTEVLGVVEALRSELVGTGPLEPLLAARDVTDVLVTAPDEVWVDRGSGLERADVTFGDAAAVRRLAQRLAAVAGRRLDDARPWVDARLPDGTRLHAVLPPVAVGSTCLSLRVVRPRAFSLAELEAAGTVPPDGARLLRAMLDARLSYLISGGTGSGKTTLLSTLLGLVGPRERIVLAEDSAELRPDHPHVVRLETRPANQEGRGQVTLRDLVRQALRMRPDRLVVGEVRGAEVTDLLGALNTGHEGGSGTVHANTAADVPARLEALGSTAGLDRAALHSQLAAALSVVVHLVRDRAGRRRIAELHVLDRDRAGFVTTVPAAVWSSEGFERVAGWQRLQRLCARGGGAA</sequence>
<dbReference type="Gene3D" id="3.30.450.380">
    <property type="match status" value="1"/>
</dbReference>
<evidence type="ECO:0000256" key="1">
    <source>
        <dbReference type="ARBA" id="ARBA00006611"/>
    </source>
</evidence>
<dbReference type="Gene3D" id="3.40.50.300">
    <property type="entry name" value="P-loop containing nucleotide triphosphate hydrolases"/>
    <property type="match status" value="1"/>
</dbReference>
<dbReference type="InterPro" id="IPR027417">
    <property type="entry name" value="P-loop_NTPase"/>
</dbReference>
<evidence type="ECO:0000313" key="3">
    <source>
        <dbReference type="EMBL" id="MBI0312791.1"/>
    </source>
</evidence>
<dbReference type="NCBIfam" id="TIGR03819">
    <property type="entry name" value="heli_sec_ATPase"/>
    <property type="match status" value="1"/>
</dbReference>
<organism evidence="3 4">
    <name type="scientific">Streptomyces javensis</name>
    <dbReference type="NCBI Taxonomy" id="114698"/>
    <lineage>
        <taxon>Bacteria</taxon>
        <taxon>Bacillati</taxon>
        <taxon>Actinomycetota</taxon>
        <taxon>Actinomycetes</taxon>
        <taxon>Kitasatosporales</taxon>
        <taxon>Streptomycetaceae</taxon>
        <taxon>Streptomyces</taxon>
        <taxon>Streptomyces violaceusniger group</taxon>
    </lineage>
</organism>
<comment type="caution">
    <text evidence="3">The sequence shown here is derived from an EMBL/GenBank/DDBJ whole genome shotgun (WGS) entry which is preliminary data.</text>
</comment>
<proteinExistence type="inferred from homology"/>
<feature type="domain" description="Bacterial type II secretion system protein E" evidence="2">
    <location>
        <begin position="56"/>
        <end position="335"/>
    </location>
</feature>
<dbReference type="InterPro" id="IPR001482">
    <property type="entry name" value="T2SS/T4SS_dom"/>
</dbReference>
<dbReference type="Proteomes" id="UP000638849">
    <property type="component" value="Unassembled WGS sequence"/>
</dbReference>
<name>A0ABS0R5W2_9ACTN</name>
<gene>
    <name evidence="3" type="ORF">JBF12_07225</name>
</gene>
<dbReference type="InterPro" id="IPR050921">
    <property type="entry name" value="T4SS_GSP_E_ATPase"/>
</dbReference>
<dbReference type="InterPro" id="IPR022399">
    <property type="entry name" value="TadA-like_ATPase"/>
</dbReference>
<comment type="similarity">
    <text evidence="1">Belongs to the GSP E family.</text>
</comment>
<evidence type="ECO:0000259" key="2">
    <source>
        <dbReference type="Pfam" id="PF00437"/>
    </source>
</evidence>
<dbReference type="EMBL" id="JAEEAQ010000042">
    <property type="protein sequence ID" value="MBI0312791.1"/>
    <property type="molecule type" value="Genomic_DNA"/>
</dbReference>
<dbReference type="PANTHER" id="PTHR30486">
    <property type="entry name" value="TWITCHING MOTILITY PROTEIN PILT"/>
    <property type="match status" value="1"/>
</dbReference>
<dbReference type="RefSeq" id="WP_198276005.1">
    <property type="nucleotide sequence ID" value="NZ_BAAAIF010000003.1"/>
</dbReference>
<protein>
    <submittedName>
        <fullName evidence="3">TadA family conjugal transfer-associated ATPase</fullName>
    </submittedName>
</protein>
<dbReference type="CDD" id="cd01130">
    <property type="entry name" value="VirB11-like_ATPase"/>
    <property type="match status" value="1"/>
</dbReference>
<dbReference type="SUPFAM" id="SSF52540">
    <property type="entry name" value="P-loop containing nucleoside triphosphate hydrolases"/>
    <property type="match status" value="1"/>
</dbReference>
<accession>A0ABS0R5W2</accession>
<keyword evidence="4" id="KW-1185">Reference proteome</keyword>
<dbReference type="Pfam" id="PF00437">
    <property type="entry name" value="T2SSE"/>
    <property type="match status" value="1"/>
</dbReference>
<evidence type="ECO:0000313" key="4">
    <source>
        <dbReference type="Proteomes" id="UP000638849"/>
    </source>
</evidence>